<feature type="transmembrane region" description="Helical" evidence="1">
    <location>
        <begin position="124"/>
        <end position="141"/>
    </location>
</feature>
<dbReference type="RefSeq" id="WP_200392083.1">
    <property type="nucleotide sequence ID" value="NZ_JAENIO010000028.1"/>
</dbReference>
<keyword evidence="3" id="KW-1185">Reference proteome</keyword>
<feature type="transmembrane region" description="Helical" evidence="1">
    <location>
        <begin position="147"/>
        <end position="165"/>
    </location>
</feature>
<dbReference type="InterPro" id="IPR010331">
    <property type="entry name" value="ExoD"/>
</dbReference>
<protein>
    <submittedName>
        <fullName evidence="2">Exopolysaccharide biosynthesis protein</fullName>
    </submittedName>
</protein>
<keyword evidence="1" id="KW-0812">Transmembrane</keyword>
<feature type="transmembrane region" description="Helical" evidence="1">
    <location>
        <begin position="170"/>
        <end position="187"/>
    </location>
</feature>
<sequence>MPKELTTTLEELDDQSTGGKVKLGDLVESFEHRGFGPIFLVPALVALVPPLSGIPGVPALCGLVTVTIAVQMILGRSYPWLPERLRALSVSREKVEKMQQKGRPFAEWIDSLSAQRLTWLTHPVSVRLLAFLIAFLALSMIPLELVPFGAAAPAGAIVLLSLGLMARDGLMILCGWLISFLVVWLIASNL</sequence>
<feature type="transmembrane region" description="Helical" evidence="1">
    <location>
        <begin position="54"/>
        <end position="74"/>
    </location>
</feature>
<evidence type="ECO:0000313" key="3">
    <source>
        <dbReference type="Proteomes" id="UP000604083"/>
    </source>
</evidence>
<reference evidence="2" key="1">
    <citation type="submission" date="2021-01" db="EMBL/GenBank/DDBJ databases">
        <title>Modified the classification status of verrucomicrobia.</title>
        <authorList>
            <person name="Feng X."/>
        </authorList>
    </citation>
    <scope>NUCLEOTIDE SEQUENCE</scope>
    <source>
        <strain evidence="2">KCTC 12986</strain>
    </source>
</reference>
<gene>
    <name evidence="2" type="ORF">JIN78_11305</name>
</gene>
<dbReference type="EMBL" id="JAENIO010000028">
    <property type="protein sequence ID" value="MBK1834649.1"/>
    <property type="molecule type" value="Genomic_DNA"/>
</dbReference>
<dbReference type="PANTHER" id="PTHR41795:SF1">
    <property type="entry name" value="EXOPOLYSACCHARIDE SYNTHESIS PROTEIN"/>
    <property type="match status" value="1"/>
</dbReference>
<evidence type="ECO:0000256" key="1">
    <source>
        <dbReference type="SAM" id="Phobius"/>
    </source>
</evidence>
<organism evidence="2 3">
    <name type="scientific">Roseibacillus ishigakijimensis</name>
    <dbReference type="NCBI Taxonomy" id="454146"/>
    <lineage>
        <taxon>Bacteria</taxon>
        <taxon>Pseudomonadati</taxon>
        <taxon>Verrucomicrobiota</taxon>
        <taxon>Verrucomicrobiia</taxon>
        <taxon>Verrucomicrobiales</taxon>
        <taxon>Verrucomicrobiaceae</taxon>
        <taxon>Roseibacillus</taxon>
    </lineage>
</organism>
<dbReference type="Proteomes" id="UP000604083">
    <property type="component" value="Unassembled WGS sequence"/>
</dbReference>
<proteinExistence type="predicted"/>
<accession>A0A934VLG0</accession>
<name>A0A934VLG0_9BACT</name>
<dbReference type="AlphaFoldDB" id="A0A934VLG0"/>
<evidence type="ECO:0000313" key="2">
    <source>
        <dbReference type="EMBL" id="MBK1834649.1"/>
    </source>
</evidence>
<keyword evidence="1" id="KW-1133">Transmembrane helix</keyword>
<dbReference type="PIRSF" id="PIRSF033239">
    <property type="entry name" value="ExoD"/>
    <property type="match status" value="1"/>
</dbReference>
<dbReference type="Pfam" id="PF06055">
    <property type="entry name" value="ExoD"/>
    <property type="match status" value="1"/>
</dbReference>
<dbReference type="PANTHER" id="PTHR41795">
    <property type="entry name" value="EXOPOLYSACCHARIDE SYNTHESIS PROTEIN"/>
    <property type="match status" value="1"/>
</dbReference>
<keyword evidence="1" id="KW-0472">Membrane</keyword>
<comment type="caution">
    <text evidence="2">The sequence shown here is derived from an EMBL/GenBank/DDBJ whole genome shotgun (WGS) entry which is preliminary data.</text>
</comment>